<dbReference type="Proteomes" id="UP000234323">
    <property type="component" value="Unassembled WGS sequence"/>
</dbReference>
<name>A0A2I1GCV0_9GLOM</name>
<gene>
    <name evidence="2" type="ORF">RhiirA4_458761</name>
</gene>
<reference evidence="2 3" key="1">
    <citation type="submission" date="2015-10" db="EMBL/GenBank/DDBJ databases">
        <title>Genome analyses suggest a sexual origin of heterokaryosis in a supposedly ancient asexual fungus.</title>
        <authorList>
            <person name="Ropars J."/>
            <person name="Sedzielewska K."/>
            <person name="Noel J."/>
            <person name="Charron P."/>
            <person name="Farinelli L."/>
            <person name="Marton T."/>
            <person name="Kruger M."/>
            <person name="Pelin A."/>
            <person name="Brachmann A."/>
            <person name="Corradi N."/>
        </authorList>
    </citation>
    <scope>NUCLEOTIDE SEQUENCE [LARGE SCALE GENOMIC DNA]</scope>
    <source>
        <strain evidence="2 3">A4</strain>
    </source>
</reference>
<dbReference type="VEuPathDB" id="FungiDB:RhiirA1_391552"/>
<evidence type="ECO:0000313" key="2">
    <source>
        <dbReference type="EMBL" id="PKY44452.1"/>
    </source>
</evidence>
<dbReference type="EMBL" id="LLXI01000323">
    <property type="protein sequence ID" value="PKY44452.1"/>
    <property type="molecule type" value="Genomic_DNA"/>
</dbReference>
<evidence type="ECO:0000256" key="1">
    <source>
        <dbReference type="SAM" id="MobiDB-lite"/>
    </source>
</evidence>
<sequence>MASIANNFSLEELGEFLKTLDKETFASLFQQTLQVIRATSATGIYQTAMNFDSAIYKRLENLKRHILTNSTNWVRQRTTWEKKKRSVLQKKINAPNRVLGIPDFSPMDMKIIEEPKHQSPVVSPVTQTKLNVQAKPYTPRRKKRVTYTDIVSGFGSDDFWPTSPFSEEKRNTQQTSKKGSTNNKSQQQTTKSLSLY</sequence>
<keyword evidence="3" id="KW-1185">Reference proteome</keyword>
<evidence type="ECO:0000313" key="3">
    <source>
        <dbReference type="Proteomes" id="UP000234323"/>
    </source>
</evidence>
<feature type="region of interest" description="Disordered" evidence="1">
    <location>
        <begin position="160"/>
        <end position="196"/>
    </location>
</feature>
<feature type="compositionally biased region" description="Polar residues" evidence="1">
    <location>
        <begin position="172"/>
        <end position="196"/>
    </location>
</feature>
<proteinExistence type="predicted"/>
<organism evidence="2 3">
    <name type="scientific">Rhizophagus irregularis</name>
    <dbReference type="NCBI Taxonomy" id="588596"/>
    <lineage>
        <taxon>Eukaryota</taxon>
        <taxon>Fungi</taxon>
        <taxon>Fungi incertae sedis</taxon>
        <taxon>Mucoromycota</taxon>
        <taxon>Glomeromycotina</taxon>
        <taxon>Glomeromycetes</taxon>
        <taxon>Glomerales</taxon>
        <taxon>Glomeraceae</taxon>
        <taxon>Rhizophagus</taxon>
    </lineage>
</organism>
<dbReference type="AlphaFoldDB" id="A0A2I1GCV0"/>
<comment type="caution">
    <text evidence="2">The sequence shown here is derived from an EMBL/GenBank/DDBJ whole genome shotgun (WGS) entry which is preliminary data.</text>
</comment>
<protein>
    <submittedName>
        <fullName evidence="2">Uncharacterized protein</fullName>
    </submittedName>
</protein>
<accession>A0A2I1GCV0</accession>